<evidence type="ECO:0000313" key="1">
    <source>
        <dbReference type="EMBL" id="CAH3136406.1"/>
    </source>
</evidence>
<sequence>MLPTYWSTSFAICLGTKFDGVTRFLQLGQEAVPLYALIADGQYHATSLDWDAWNRLIVLMPLCSNDVFKKGSIHM</sequence>
<evidence type="ECO:0000313" key="2">
    <source>
        <dbReference type="Proteomes" id="UP001159428"/>
    </source>
</evidence>
<comment type="caution">
    <text evidence="1">The sequence shown here is derived from an EMBL/GenBank/DDBJ whole genome shotgun (WGS) entry which is preliminary data.</text>
</comment>
<keyword evidence="2" id="KW-1185">Reference proteome</keyword>
<proteinExistence type="predicted"/>
<dbReference type="Proteomes" id="UP001159428">
    <property type="component" value="Unassembled WGS sequence"/>
</dbReference>
<dbReference type="EMBL" id="CALNXJ010000030">
    <property type="protein sequence ID" value="CAH3136406.1"/>
    <property type="molecule type" value="Genomic_DNA"/>
</dbReference>
<gene>
    <name evidence="1" type="ORF">PMEA_00017697</name>
</gene>
<reference evidence="1 2" key="1">
    <citation type="submission" date="2022-05" db="EMBL/GenBank/DDBJ databases">
        <authorList>
            <consortium name="Genoscope - CEA"/>
            <person name="William W."/>
        </authorList>
    </citation>
    <scope>NUCLEOTIDE SEQUENCE [LARGE SCALE GENOMIC DNA]</scope>
</reference>
<organism evidence="1 2">
    <name type="scientific">Pocillopora meandrina</name>
    <dbReference type="NCBI Taxonomy" id="46732"/>
    <lineage>
        <taxon>Eukaryota</taxon>
        <taxon>Metazoa</taxon>
        <taxon>Cnidaria</taxon>
        <taxon>Anthozoa</taxon>
        <taxon>Hexacorallia</taxon>
        <taxon>Scleractinia</taxon>
        <taxon>Astrocoeniina</taxon>
        <taxon>Pocilloporidae</taxon>
        <taxon>Pocillopora</taxon>
    </lineage>
</organism>
<dbReference type="AlphaFoldDB" id="A0AAU9X4S5"/>
<accession>A0AAU9X4S5</accession>
<protein>
    <submittedName>
        <fullName evidence="1">Uncharacterized protein</fullName>
    </submittedName>
</protein>
<name>A0AAU9X4S5_9CNID</name>